<name>A0A328DJZ4_9ASTE</name>
<dbReference type="Proteomes" id="UP000249390">
    <property type="component" value="Unassembled WGS sequence"/>
</dbReference>
<proteinExistence type="predicted"/>
<dbReference type="AlphaFoldDB" id="A0A328DJZ4"/>
<organism evidence="1 2">
    <name type="scientific">Cuscuta australis</name>
    <dbReference type="NCBI Taxonomy" id="267555"/>
    <lineage>
        <taxon>Eukaryota</taxon>
        <taxon>Viridiplantae</taxon>
        <taxon>Streptophyta</taxon>
        <taxon>Embryophyta</taxon>
        <taxon>Tracheophyta</taxon>
        <taxon>Spermatophyta</taxon>
        <taxon>Magnoliopsida</taxon>
        <taxon>eudicotyledons</taxon>
        <taxon>Gunneridae</taxon>
        <taxon>Pentapetalae</taxon>
        <taxon>asterids</taxon>
        <taxon>lamiids</taxon>
        <taxon>Solanales</taxon>
        <taxon>Convolvulaceae</taxon>
        <taxon>Cuscuteae</taxon>
        <taxon>Cuscuta</taxon>
        <taxon>Cuscuta subgen. Grammica</taxon>
        <taxon>Cuscuta sect. Cleistogrammica</taxon>
    </lineage>
</organism>
<dbReference type="EMBL" id="NQVE01000143">
    <property type="protein sequence ID" value="RAL44491.1"/>
    <property type="molecule type" value="Genomic_DNA"/>
</dbReference>
<gene>
    <name evidence="1" type="ORF">DM860_011768</name>
</gene>
<reference evidence="1 2" key="1">
    <citation type="submission" date="2018-06" db="EMBL/GenBank/DDBJ databases">
        <title>The Genome of Cuscuta australis (Dodder) Provides Insight into the Evolution of Plant Parasitism.</title>
        <authorList>
            <person name="Liu H."/>
        </authorList>
    </citation>
    <scope>NUCLEOTIDE SEQUENCE [LARGE SCALE GENOMIC DNA]</scope>
    <source>
        <strain evidence="2">cv. Yunnan</strain>
        <tissue evidence="1">Vines</tissue>
    </source>
</reference>
<accession>A0A328DJZ4</accession>
<evidence type="ECO:0000313" key="1">
    <source>
        <dbReference type="EMBL" id="RAL44491.1"/>
    </source>
</evidence>
<evidence type="ECO:0000313" key="2">
    <source>
        <dbReference type="Proteomes" id="UP000249390"/>
    </source>
</evidence>
<protein>
    <submittedName>
        <fullName evidence="1">Uncharacterized protein</fullName>
    </submittedName>
</protein>
<keyword evidence="2" id="KW-1185">Reference proteome</keyword>
<sequence length="120" mass="13207">MILRKRGVLASDDEKMMMIKIFVQWLLLFDPKKNITWCGKTLLGYQAKGDGVIGLTTVAGESAWLVIISITIRMDPVQQYCGCPSAKHALLHPTTALFSSLNASSVEHLAFASIGQSVRR</sequence>
<comment type="caution">
    <text evidence="1">The sequence shown here is derived from an EMBL/GenBank/DDBJ whole genome shotgun (WGS) entry which is preliminary data.</text>
</comment>